<dbReference type="GO" id="GO:0009061">
    <property type="term" value="P:anaerobic respiration"/>
    <property type="evidence" value="ECO:0007669"/>
    <property type="project" value="TreeGrafter"/>
</dbReference>
<gene>
    <name evidence="17" type="ORF">D0544_14080</name>
</gene>
<comment type="cofactor">
    <cofactor evidence="13">
        <name>heme</name>
        <dbReference type="ChEBI" id="CHEBI:30413"/>
    </cofactor>
    <text evidence="13">Binds 4 heme groups per subunit.</text>
</comment>
<dbReference type="RefSeq" id="WP_125017216.1">
    <property type="nucleotide sequence ID" value="NZ_QWEZ01000002.1"/>
</dbReference>
<keyword evidence="8 12" id="KW-0249">Electron transport</keyword>
<evidence type="ECO:0000313" key="17">
    <source>
        <dbReference type="EMBL" id="RRJ82972.1"/>
    </source>
</evidence>
<dbReference type="Proteomes" id="UP000280792">
    <property type="component" value="Unassembled WGS sequence"/>
</dbReference>
<evidence type="ECO:0000256" key="2">
    <source>
        <dbReference type="ARBA" id="ARBA00007395"/>
    </source>
</evidence>
<evidence type="ECO:0000256" key="9">
    <source>
        <dbReference type="ARBA" id="ARBA00022989"/>
    </source>
</evidence>
<comment type="PTM">
    <text evidence="12">Binds 4 heme groups per subunit.</text>
</comment>
<dbReference type="InterPro" id="IPR036280">
    <property type="entry name" value="Multihaem_cyt_sf"/>
</dbReference>
<evidence type="ECO:0000256" key="7">
    <source>
        <dbReference type="ARBA" id="ARBA00022723"/>
    </source>
</evidence>
<dbReference type="AlphaFoldDB" id="A0A3P3VJT5"/>
<proteinExistence type="inferred from homology"/>
<feature type="domain" description="NapC/NirT cytochrome c N-terminal" evidence="16">
    <location>
        <begin position="16"/>
        <end position="179"/>
    </location>
</feature>
<feature type="binding site" description="axial binding residue" evidence="14">
    <location>
        <position position="50"/>
    </location>
    <ligand>
        <name>heme</name>
        <dbReference type="ChEBI" id="CHEBI:30413"/>
        <label>1</label>
    </ligand>
    <ligandPart>
        <name>Fe</name>
        <dbReference type="ChEBI" id="CHEBI:18248"/>
    </ligandPart>
</feature>
<accession>A0A3P3VJT5</accession>
<feature type="binding site" description="covalent" evidence="13">
    <location>
        <position position="137"/>
    </location>
    <ligand>
        <name>heme</name>
        <dbReference type="ChEBI" id="CHEBI:30413"/>
        <label>3</label>
    </ligand>
</feature>
<feature type="binding site" description="covalent" evidence="13">
    <location>
        <position position="47"/>
    </location>
    <ligand>
        <name>heme</name>
        <dbReference type="ChEBI" id="CHEBI:30413"/>
        <label>1</label>
    </ligand>
</feature>
<dbReference type="PIRSF" id="PIRSF000013">
    <property type="entry name" value="4_hem_cytochrm_NapC"/>
    <property type="match status" value="1"/>
</dbReference>
<protein>
    <recommendedName>
        <fullName evidence="12">Cytochrome c-type protein</fullName>
    </recommendedName>
</protein>
<feature type="binding site" description="covalent" evidence="13">
    <location>
        <position position="134"/>
    </location>
    <ligand>
        <name>heme</name>
        <dbReference type="ChEBI" id="CHEBI:30413"/>
        <label>3</label>
    </ligand>
</feature>
<name>A0A3P3VJT5_9GAMM</name>
<dbReference type="GO" id="GO:0019333">
    <property type="term" value="P:denitrification pathway"/>
    <property type="evidence" value="ECO:0007669"/>
    <property type="project" value="InterPro"/>
</dbReference>
<evidence type="ECO:0000256" key="12">
    <source>
        <dbReference type="PIRNR" id="PIRNR000013"/>
    </source>
</evidence>
<keyword evidence="11 15" id="KW-0472">Membrane</keyword>
<keyword evidence="5 12" id="KW-0349">Heme</keyword>
<dbReference type="PANTHER" id="PTHR30333">
    <property type="entry name" value="CYTOCHROME C-TYPE PROTEIN"/>
    <property type="match status" value="1"/>
</dbReference>
<dbReference type="InterPro" id="IPR024717">
    <property type="entry name" value="NapC/NirT/NrfH"/>
</dbReference>
<feature type="binding site" description="covalent" evidence="13">
    <location>
        <position position="74"/>
    </location>
    <ligand>
        <name>heme</name>
        <dbReference type="ChEBI" id="CHEBI:30413"/>
        <label>2</label>
    </ligand>
</feature>
<evidence type="ECO:0000256" key="3">
    <source>
        <dbReference type="ARBA" id="ARBA00022448"/>
    </source>
</evidence>
<keyword evidence="3 12" id="KW-0813">Transport</keyword>
<feature type="transmembrane region" description="Helical" evidence="15">
    <location>
        <begin position="12"/>
        <end position="35"/>
    </location>
</feature>
<dbReference type="FunFam" id="1.10.3820.10:FF:000001">
    <property type="entry name" value="Cytochrome c-type protein"/>
    <property type="match status" value="1"/>
</dbReference>
<evidence type="ECO:0000256" key="10">
    <source>
        <dbReference type="ARBA" id="ARBA00023004"/>
    </source>
</evidence>
<evidence type="ECO:0000256" key="11">
    <source>
        <dbReference type="ARBA" id="ARBA00023136"/>
    </source>
</evidence>
<dbReference type="InterPro" id="IPR051174">
    <property type="entry name" value="Cytochrome_c-type_ET"/>
</dbReference>
<evidence type="ECO:0000256" key="4">
    <source>
        <dbReference type="ARBA" id="ARBA00022475"/>
    </source>
</evidence>
<organism evidence="17 18">
    <name type="scientific">Aestuariirhabdus litorea</name>
    <dbReference type="NCBI Taxonomy" id="2528527"/>
    <lineage>
        <taxon>Bacteria</taxon>
        <taxon>Pseudomonadati</taxon>
        <taxon>Pseudomonadota</taxon>
        <taxon>Gammaproteobacteria</taxon>
        <taxon>Oceanospirillales</taxon>
        <taxon>Aestuariirhabdaceae</taxon>
        <taxon>Aestuariirhabdus</taxon>
    </lineage>
</organism>
<comment type="subcellular location">
    <subcellularLocation>
        <location evidence="1">Cell membrane</location>
        <topology evidence="1">Single-pass membrane protein</topology>
    </subcellularLocation>
</comment>
<feature type="binding site" description="axial binding residue" evidence="14">
    <location>
        <position position="96"/>
    </location>
    <ligand>
        <name>heme</name>
        <dbReference type="ChEBI" id="CHEBI:30413"/>
        <label>1</label>
    </ligand>
    <ligandPart>
        <name>Fe</name>
        <dbReference type="ChEBI" id="CHEBI:18248"/>
    </ligandPart>
</feature>
<feature type="binding site" description="axial binding residue" evidence="14">
    <location>
        <position position="78"/>
    </location>
    <ligand>
        <name>heme</name>
        <dbReference type="ChEBI" id="CHEBI:30413"/>
        <label>2</label>
    </ligand>
    <ligandPart>
        <name>Fe</name>
        <dbReference type="ChEBI" id="CHEBI:18248"/>
    </ligandPart>
</feature>
<evidence type="ECO:0000256" key="13">
    <source>
        <dbReference type="PIRSR" id="PIRSR000013-1"/>
    </source>
</evidence>
<feature type="binding site" description="axial binding residue" evidence="14">
    <location>
        <position position="138"/>
    </location>
    <ligand>
        <name>heme</name>
        <dbReference type="ChEBI" id="CHEBI:30413"/>
        <label>3</label>
    </ligand>
    <ligandPart>
        <name>Fe</name>
        <dbReference type="ChEBI" id="CHEBI:18248"/>
    </ligandPart>
</feature>
<dbReference type="GO" id="GO:0020037">
    <property type="term" value="F:heme binding"/>
    <property type="evidence" value="ECO:0007669"/>
    <property type="project" value="InterPro"/>
</dbReference>
<evidence type="ECO:0000313" key="18">
    <source>
        <dbReference type="Proteomes" id="UP000280792"/>
    </source>
</evidence>
<keyword evidence="18" id="KW-1185">Reference proteome</keyword>
<dbReference type="Pfam" id="PF03264">
    <property type="entry name" value="Cytochrom_NNT"/>
    <property type="match status" value="1"/>
</dbReference>
<dbReference type="EMBL" id="QWEZ01000002">
    <property type="protein sequence ID" value="RRJ82972.1"/>
    <property type="molecule type" value="Genomic_DNA"/>
</dbReference>
<evidence type="ECO:0000256" key="1">
    <source>
        <dbReference type="ARBA" id="ARBA00004162"/>
    </source>
</evidence>
<feature type="binding site" description="covalent" evidence="13">
    <location>
        <position position="169"/>
    </location>
    <ligand>
        <name>heme</name>
        <dbReference type="ChEBI" id="CHEBI:30413"/>
        <label>4</label>
    </ligand>
</feature>
<evidence type="ECO:0000256" key="14">
    <source>
        <dbReference type="PIRSR" id="PIRSR000013-2"/>
    </source>
</evidence>
<evidence type="ECO:0000256" key="15">
    <source>
        <dbReference type="SAM" id="Phobius"/>
    </source>
</evidence>
<evidence type="ECO:0000256" key="8">
    <source>
        <dbReference type="ARBA" id="ARBA00022982"/>
    </source>
</evidence>
<dbReference type="GO" id="GO:0009055">
    <property type="term" value="F:electron transfer activity"/>
    <property type="evidence" value="ECO:0007669"/>
    <property type="project" value="TreeGrafter"/>
</dbReference>
<comment type="caution">
    <text evidence="17">The sequence shown here is derived from an EMBL/GenBank/DDBJ whole genome shotgun (WGS) entry which is preliminary data.</text>
</comment>
<feature type="binding site" description="covalent" evidence="13">
    <location>
        <position position="77"/>
    </location>
    <ligand>
        <name>heme</name>
        <dbReference type="ChEBI" id="CHEBI:30413"/>
        <label>2</label>
    </ligand>
</feature>
<dbReference type="Gene3D" id="1.10.3820.10">
    <property type="entry name" value="Di-heme elbow motif domain"/>
    <property type="match status" value="1"/>
</dbReference>
<feature type="binding site" description="axial binding residue" evidence="14">
    <location>
        <position position="170"/>
    </location>
    <ligand>
        <name>heme</name>
        <dbReference type="ChEBI" id="CHEBI:30413"/>
        <label>4</label>
    </ligand>
    <ligandPart>
        <name>Fe</name>
        <dbReference type="ChEBI" id="CHEBI:18248"/>
    </ligandPart>
</feature>
<dbReference type="GO" id="GO:0046872">
    <property type="term" value="F:metal ion binding"/>
    <property type="evidence" value="ECO:0007669"/>
    <property type="project" value="UniProtKB-KW"/>
</dbReference>
<dbReference type="InterPro" id="IPR005126">
    <property type="entry name" value="NapC/NirT_cyt_c_N"/>
</dbReference>
<evidence type="ECO:0000256" key="6">
    <source>
        <dbReference type="ARBA" id="ARBA00022692"/>
    </source>
</evidence>
<reference evidence="17 18" key="2">
    <citation type="submission" date="2018-12" db="EMBL/GenBank/DDBJ databases">
        <title>Simiduia agarivorans gen. nov., sp. nov., a marine, agarolytic bacterium isolated from shallow coastal water from Keelung, Taiwan.</title>
        <authorList>
            <person name="Shieh W.Y."/>
        </authorList>
    </citation>
    <scope>NUCLEOTIDE SEQUENCE [LARGE SCALE GENOMIC DNA]</scope>
    <source>
        <strain evidence="17 18">GTF-13</strain>
    </source>
</reference>
<dbReference type="InterPro" id="IPR038266">
    <property type="entry name" value="NapC/NirT_cytc_sf"/>
</dbReference>
<comment type="similarity">
    <text evidence="2">Belongs to the NapC/NirT/NrfH family.</text>
</comment>
<feature type="binding site" description="axial binding residue" evidence="14">
    <location>
        <position position="175"/>
    </location>
    <ligand>
        <name>heme</name>
        <dbReference type="ChEBI" id="CHEBI:30413"/>
        <label>2</label>
    </ligand>
    <ligandPart>
        <name>Fe</name>
        <dbReference type="ChEBI" id="CHEBI:18248"/>
    </ligandPart>
</feature>
<dbReference type="GO" id="GO:0005886">
    <property type="term" value="C:plasma membrane"/>
    <property type="evidence" value="ECO:0007669"/>
    <property type="project" value="UniProtKB-SubCell"/>
</dbReference>
<sequence>MWKNLLAFVKKWCTLPIIAAFVIGAGVTIGSQAVISYTNTEAFCISCHEMRDTVYAEYQDTIHDRNRTGKRAICADCHVPHEFIPKMIRKIKATKELYYKMTGKIDTPEKFEEHRYELALNEWRRLKANDSAECRYCHDVNAMDPERQTEEAQDRHKRGFAEGKTCIDCHFAIAHFEPDGELSPEDL</sequence>
<dbReference type="SUPFAM" id="SSF48695">
    <property type="entry name" value="Multiheme cytochromes"/>
    <property type="match status" value="1"/>
</dbReference>
<feature type="binding site" description="covalent" evidence="13">
    <location>
        <position position="44"/>
    </location>
    <ligand>
        <name>heme</name>
        <dbReference type="ChEBI" id="CHEBI:30413"/>
        <label>1</label>
    </ligand>
</feature>
<keyword evidence="4" id="KW-1003">Cell membrane</keyword>
<evidence type="ECO:0000256" key="5">
    <source>
        <dbReference type="ARBA" id="ARBA00022617"/>
    </source>
</evidence>
<reference evidence="17 18" key="1">
    <citation type="submission" date="2018-08" db="EMBL/GenBank/DDBJ databases">
        <authorList>
            <person name="Khan S.A."/>
        </authorList>
    </citation>
    <scope>NUCLEOTIDE SEQUENCE [LARGE SCALE GENOMIC DNA]</scope>
    <source>
        <strain evidence="17 18">GTF-13</strain>
    </source>
</reference>
<keyword evidence="6 15" id="KW-0812">Transmembrane</keyword>
<keyword evidence="10 12" id="KW-0408">Iron</keyword>
<dbReference type="PANTHER" id="PTHR30333:SF3">
    <property type="entry name" value="CYTOCHROME C-TYPE PROTEIN TORY"/>
    <property type="match status" value="1"/>
</dbReference>
<evidence type="ECO:0000259" key="16">
    <source>
        <dbReference type="Pfam" id="PF03264"/>
    </source>
</evidence>
<feature type="binding site" description="covalent" evidence="13">
    <location>
        <position position="166"/>
    </location>
    <ligand>
        <name>heme</name>
        <dbReference type="ChEBI" id="CHEBI:30413"/>
        <label>4</label>
    </ligand>
</feature>
<keyword evidence="9 15" id="KW-1133">Transmembrane helix</keyword>
<keyword evidence="7 12" id="KW-0479">Metal-binding</keyword>